<comment type="caution">
    <text evidence="1">The sequence shown here is derived from an EMBL/GenBank/DDBJ whole genome shotgun (WGS) entry which is preliminary data.</text>
</comment>
<sequence>MSTVDELRALIEAEQRSHQATMAELHRETAALQSVLADQQAAFTELITRVTELRVAKGEFMASQAAGGAKLRHFQTGCGLADEILMRLQAKLREPTGKSGSLLDKLVAAAKEGLTRSGRGQPVRLAADVAHTNIAIATRPDIRGVRAWAKEHWAACPRCAAAATKLPRQEPYSYSSTSKGLRAAPDLRRVPGKRYRRVVVRLLQDRSLEARGEETTIEVVRSILLLRVQSPQGQPLADARATSATVADVVNRAVREALAMTQARVRTSAPWNQAATANTELSVAVDLLLHSIVPVVRVKAVNNPYAAQDRCSILQVEVRLCTPIQISVLTPLLDVMQRADHRAYIAAHLWTPLARTVGGFFGHQDVLQDYTGVAVRFVDGLFDLFVQAEQQRQRTPHPVEVTEKLYVLAHALALSNTTVELELAVPNVVEQLRSTGAAKRSGLRLARALLCNLTAPAPLQVPPATDPGAVDLCVKITRAPTAVLALLNNTFSSNERLPSTSRNSILDLVVTPKIKIGMALKLYSELFIEVYRPFSRQSGVVIAAENGVGGRPRAPACVPVVDLSVDTVAANESLSAATATWVEALRQQEQHAEEDSEVEVKGKALAEQLLRDAEQNTLVGRVKKELEGLEVKVVGVANTHLDVALPFGLSLMEAKDMSRPLFYVHVESM</sequence>
<proteinExistence type="predicted"/>
<gene>
    <name evidence="1" type="ORF">STCU_09318</name>
</gene>
<organism evidence="1 2">
    <name type="scientific">Strigomonas culicis</name>
    <dbReference type="NCBI Taxonomy" id="28005"/>
    <lineage>
        <taxon>Eukaryota</taxon>
        <taxon>Discoba</taxon>
        <taxon>Euglenozoa</taxon>
        <taxon>Kinetoplastea</taxon>
        <taxon>Metakinetoplastina</taxon>
        <taxon>Trypanosomatida</taxon>
        <taxon>Trypanosomatidae</taxon>
        <taxon>Strigomonadinae</taxon>
        <taxon>Strigomonas</taxon>
    </lineage>
</organism>
<keyword evidence="2" id="KW-1185">Reference proteome</keyword>
<protein>
    <submittedName>
        <fullName evidence="1">Uncharacterized protein</fullName>
    </submittedName>
</protein>
<evidence type="ECO:0000313" key="2">
    <source>
        <dbReference type="Proteomes" id="UP000015354"/>
    </source>
</evidence>
<evidence type="ECO:0000313" key="1">
    <source>
        <dbReference type="EMBL" id="EPY19726.1"/>
    </source>
</evidence>
<reference evidence="1 2" key="1">
    <citation type="journal article" date="2013" name="PLoS ONE">
        <title>Predicting the Proteins of Angomonas deanei, Strigomonas culicis and Their Respective Endosymbionts Reveals New Aspects of the Trypanosomatidae Family.</title>
        <authorList>
            <person name="Motta M.C."/>
            <person name="Martins A.C."/>
            <person name="de Souza S.S."/>
            <person name="Catta-Preta C.M."/>
            <person name="Silva R."/>
            <person name="Klein C.C."/>
            <person name="de Almeida L.G."/>
            <person name="de Lima Cunha O."/>
            <person name="Ciapina L.P."/>
            <person name="Brocchi M."/>
            <person name="Colabardini A.C."/>
            <person name="de Araujo Lima B."/>
            <person name="Machado C.R."/>
            <person name="de Almeida Soares C.M."/>
            <person name="Probst C.M."/>
            <person name="de Menezes C.B."/>
            <person name="Thompson C.E."/>
            <person name="Bartholomeu D.C."/>
            <person name="Gradia D.F."/>
            <person name="Pavoni D.P."/>
            <person name="Grisard E.C."/>
            <person name="Fantinatti-Garboggini F."/>
            <person name="Marchini F.K."/>
            <person name="Rodrigues-Luiz G.F."/>
            <person name="Wagner G."/>
            <person name="Goldman G.H."/>
            <person name="Fietto J.L."/>
            <person name="Elias M.C."/>
            <person name="Goldman M.H."/>
            <person name="Sagot M.F."/>
            <person name="Pereira M."/>
            <person name="Stoco P.H."/>
            <person name="de Mendonca-Neto R.P."/>
            <person name="Teixeira S.M."/>
            <person name="Maciel T.E."/>
            <person name="de Oliveira Mendes T.A."/>
            <person name="Urmenyi T.P."/>
            <person name="de Souza W."/>
            <person name="Schenkman S."/>
            <person name="de Vasconcelos A.T."/>
        </authorList>
    </citation>
    <scope>NUCLEOTIDE SEQUENCE [LARGE SCALE GENOMIC DNA]</scope>
</reference>
<dbReference type="AlphaFoldDB" id="S9UYP2"/>
<name>S9UYP2_9TRYP</name>
<dbReference type="Proteomes" id="UP000015354">
    <property type="component" value="Unassembled WGS sequence"/>
</dbReference>
<dbReference type="OrthoDB" id="272836at2759"/>
<dbReference type="EMBL" id="ATMH01009318">
    <property type="protein sequence ID" value="EPY19726.1"/>
    <property type="molecule type" value="Genomic_DNA"/>
</dbReference>
<accession>S9UYP2</accession>